<sequence length="125" mass="13732">MLSAPQLAPSLVRRASSARVPHAFRFSANLFGLSLARKLAIKVLRTSLTIKVLTLTFRAGPHFPFCASACARPCACRPRLTPVPLWSTVPGSFQVLSAKLVFCPRYLLLGITVNLEKVNRQNSKQ</sequence>
<accession>A0AAD8XIG0</accession>
<gene>
    <name evidence="1" type="ORF">BDZ83DRAFT_649509</name>
</gene>
<evidence type="ECO:0000313" key="2">
    <source>
        <dbReference type="Proteomes" id="UP001244207"/>
    </source>
</evidence>
<dbReference type="AlphaFoldDB" id="A0AAD8XIG0"/>
<dbReference type="Proteomes" id="UP001244207">
    <property type="component" value="Unassembled WGS sequence"/>
</dbReference>
<reference evidence="1" key="1">
    <citation type="submission" date="2021-12" db="EMBL/GenBank/DDBJ databases">
        <title>Comparative genomics, transcriptomics and evolutionary studies reveal genomic signatures of adaptation to plant cell wall in hemibiotrophic fungi.</title>
        <authorList>
            <consortium name="DOE Joint Genome Institute"/>
            <person name="Baroncelli R."/>
            <person name="Diaz J.F."/>
            <person name="Benocci T."/>
            <person name="Peng M."/>
            <person name="Battaglia E."/>
            <person name="Haridas S."/>
            <person name="Andreopoulos W."/>
            <person name="Labutti K."/>
            <person name="Pangilinan J."/>
            <person name="Floch G.L."/>
            <person name="Makela M.R."/>
            <person name="Henrissat B."/>
            <person name="Grigoriev I.V."/>
            <person name="Crouch J.A."/>
            <person name="De Vries R.P."/>
            <person name="Sukno S.A."/>
            <person name="Thon M.R."/>
        </authorList>
    </citation>
    <scope>NUCLEOTIDE SEQUENCE</scope>
    <source>
        <strain evidence="1">CBS 112980</strain>
    </source>
</reference>
<name>A0AAD8XIG0_GLOAC</name>
<dbReference type="EMBL" id="JAHMHS010000023">
    <property type="protein sequence ID" value="KAK1727651.1"/>
    <property type="molecule type" value="Genomic_DNA"/>
</dbReference>
<dbReference type="RefSeq" id="XP_060367706.1">
    <property type="nucleotide sequence ID" value="XM_060510288.1"/>
</dbReference>
<evidence type="ECO:0000313" key="1">
    <source>
        <dbReference type="EMBL" id="KAK1727651.1"/>
    </source>
</evidence>
<keyword evidence="2" id="KW-1185">Reference proteome</keyword>
<dbReference type="GeneID" id="85394187"/>
<organism evidence="1 2">
    <name type="scientific">Glomerella acutata</name>
    <name type="common">Colletotrichum acutatum</name>
    <dbReference type="NCBI Taxonomy" id="27357"/>
    <lineage>
        <taxon>Eukaryota</taxon>
        <taxon>Fungi</taxon>
        <taxon>Dikarya</taxon>
        <taxon>Ascomycota</taxon>
        <taxon>Pezizomycotina</taxon>
        <taxon>Sordariomycetes</taxon>
        <taxon>Hypocreomycetidae</taxon>
        <taxon>Glomerellales</taxon>
        <taxon>Glomerellaceae</taxon>
        <taxon>Colletotrichum</taxon>
        <taxon>Colletotrichum acutatum species complex</taxon>
    </lineage>
</organism>
<comment type="caution">
    <text evidence="1">The sequence shown here is derived from an EMBL/GenBank/DDBJ whole genome shotgun (WGS) entry which is preliminary data.</text>
</comment>
<protein>
    <submittedName>
        <fullName evidence="1">Uncharacterized protein</fullName>
    </submittedName>
</protein>
<proteinExistence type="predicted"/>